<evidence type="ECO:0000313" key="2">
    <source>
        <dbReference type="EMBL" id="AII03233.1"/>
    </source>
</evidence>
<dbReference type="InterPro" id="IPR044855">
    <property type="entry name" value="CoA-Trfase_III_dom3_sf"/>
</dbReference>
<dbReference type="Pfam" id="PF02515">
    <property type="entry name" value="CoA_transf_3"/>
    <property type="match status" value="1"/>
</dbReference>
<sequence>MPDTTQAPLAGVRIVELAGIGPGPFAGMMLADLGAEVICVDRPGGNPWAASGHGVMFRSRRSIAVDLKSPGGAEIVRRLCENADGVVETFRPGVAERLGVGPTDCMAVNPALVYGRMTGWGQDGPLASMPGHDINYIALTGALHAIGRRGEAPVPPLNLVGDFGGGGMLLTVGMLAGIMSARTTGVGRVVDAAMIDGASALMAMFHGLRGEGTFSENRGTHLLDTGAFFYDVYRTRDEKWVSIGAIEDQFWQDLCDALELPDCMRHNQFDTTRWDEFRDVLGRRIATFDRAELDALLLGRNTCYAPVLTLADAAAHPHHVARGTFIEVDGVVQAAPAPRFDGAPATKPGPPRKPGADTRQILSDAGYEAAEIEQLITSGTAAE</sequence>
<dbReference type="Proteomes" id="UP000028488">
    <property type="component" value="Chromosome"/>
</dbReference>
<protein>
    <submittedName>
        <fullName evidence="2">Carnitine dehydratase</fullName>
    </submittedName>
</protein>
<dbReference type="InterPro" id="IPR023606">
    <property type="entry name" value="CoA-Trfase_III_dom_1_sf"/>
</dbReference>
<evidence type="ECO:0000256" key="1">
    <source>
        <dbReference type="SAM" id="MobiDB-lite"/>
    </source>
</evidence>
<dbReference type="AlphaFoldDB" id="A0A076EDP4"/>
<proteinExistence type="predicted"/>
<dbReference type="Gene3D" id="3.30.1540.10">
    <property type="entry name" value="formyl-coa transferase, domain 3"/>
    <property type="match status" value="1"/>
</dbReference>
<organism evidence="2 3">
    <name type="scientific">Rhodococcus opacus</name>
    <name type="common">Nocardia opaca</name>
    <dbReference type="NCBI Taxonomy" id="37919"/>
    <lineage>
        <taxon>Bacteria</taxon>
        <taxon>Bacillati</taxon>
        <taxon>Actinomycetota</taxon>
        <taxon>Actinomycetes</taxon>
        <taxon>Mycobacteriales</taxon>
        <taxon>Nocardiaceae</taxon>
        <taxon>Rhodococcus</taxon>
    </lineage>
</organism>
<dbReference type="RefSeq" id="WP_128638276.1">
    <property type="nucleotide sequence ID" value="NZ_CP008947.1"/>
</dbReference>
<dbReference type="PANTHER" id="PTHR48228">
    <property type="entry name" value="SUCCINYL-COA--D-CITRAMALATE COA-TRANSFERASE"/>
    <property type="match status" value="1"/>
</dbReference>
<dbReference type="Gene3D" id="3.40.50.10540">
    <property type="entry name" value="Crotonobetainyl-coa:carnitine coa-transferase, domain 1"/>
    <property type="match status" value="1"/>
</dbReference>
<accession>A0A076EDP4</accession>
<dbReference type="SUPFAM" id="SSF89796">
    <property type="entry name" value="CoA-transferase family III (CaiB/BaiF)"/>
    <property type="match status" value="1"/>
</dbReference>
<feature type="region of interest" description="Disordered" evidence="1">
    <location>
        <begin position="337"/>
        <end position="358"/>
    </location>
</feature>
<name>A0A076EDP4_RHOOP</name>
<dbReference type="PANTHER" id="PTHR48228:SF5">
    <property type="entry name" value="ALPHA-METHYLACYL-COA RACEMASE"/>
    <property type="match status" value="1"/>
</dbReference>
<dbReference type="GO" id="GO:0003824">
    <property type="term" value="F:catalytic activity"/>
    <property type="evidence" value="ECO:0007669"/>
    <property type="project" value="InterPro"/>
</dbReference>
<reference evidence="2 3" key="1">
    <citation type="submission" date="2014-07" db="EMBL/GenBank/DDBJ databases">
        <title>Genome Sequence of Rhodococcus opacus Strain R7, a Biodegrader of Mono- and Polycyclic Aromatic Hydrocarbons.</title>
        <authorList>
            <person name="Di Gennaro P."/>
            <person name="Zampolli J."/>
            <person name="Presti I."/>
            <person name="Cappelletti M."/>
            <person name="D'Ursi P."/>
            <person name="Orro A."/>
            <person name="Mezzelani A."/>
            <person name="Milanesi L."/>
        </authorList>
    </citation>
    <scope>NUCLEOTIDE SEQUENCE [LARGE SCALE GENOMIC DNA]</scope>
    <source>
        <strain evidence="2 3">R7</strain>
    </source>
</reference>
<dbReference type="EMBL" id="CP008947">
    <property type="protein sequence ID" value="AII03233.1"/>
    <property type="molecule type" value="Genomic_DNA"/>
</dbReference>
<dbReference type="eggNOG" id="COG1804">
    <property type="taxonomic scope" value="Bacteria"/>
</dbReference>
<dbReference type="InterPro" id="IPR003673">
    <property type="entry name" value="CoA-Trfase_fam_III"/>
</dbReference>
<gene>
    <name evidence="2" type="ORF">EP51_00590</name>
</gene>
<dbReference type="InterPro" id="IPR050509">
    <property type="entry name" value="CoA-transferase_III"/>
</dbReference>
<evidence type="ECO:0000313" key="3">
    <source>
        <dbReference type="Proteomes" id="UP000028488"/>
    </source>
</evidence>